<proteinExistence type="predicted"/>
<accession>F0SJX6</accession>
<feature type="chain" id="PRO_5003257053" description="3-keto-alpha-glucoside-1,2-lyase/3-keto-2-hydroxy-glucal hydratase domain-containing protein" evidence="1">
    <location>
        <begin position="21"/>
        <end position="257"/>
    </location>
</feature>
<reference evidence="4" key="1">
    <citation type="submission" date="2011-02" db="EMBL/GenBank/DDBJ databases">
        <title>The complete genome of Planctomyces brasiliensis DSM 5305.</title>
        <authorList>
            <person name="Lucas S."/>
            <person name="Copeland A."/>
            <person name="Lapidus A."/>
            <person name="Bruce D."/>
            <person name="Goodwin L."/>
            <person name="Pitluck S."/>
            <person name="Kyrpides N."/>
            <person name="Mavromatis K."/>
            <person name="Pagani I."/>
            <person name="Ivanova N."/>
            <person name="Ovchinnikova G."/>
            <person name="Lu M."/>
            <person name="Detter J.C."/>
            <person name="Han C."/>
            <person name="Land M."/>
            <person name="Hauser L."/>
            <person name="Markowitz V."/>
            <person name="Cheng J.-F."/>
            <person name="Hugenholtz P."/>
            <person name="Woyke T."/>
            <person name="Wu D."/>
            <person name="Tindall B."/>
            <person name="Pomrenke H.G."/>
            <person name="Brambilla E."/>
            <person name="Klenk H.-P."/>
            <person name="Eisen J.A."/>
        </authorList>
    </citation>
    <scope>NUCLEOTIDE SEQUENCE [LARGE SCALE GENOMIC DNA]</scope>
    <source>
        <strain evidence="4">ATCC 49424 / DSM 5305 / JCM 21570 / NBRC 103401 / IFAM 1448</strain>
    </source>
</reference>
<dbReference type="Gene3D" id="2.60.120.560">
    <property type="entry name" value="Exo-inulinase, domain 1"/>
    <property type="match status" value="1"/>
</dbReference>
<dbReference type="EMBL" id="CP002546">
    <property type="protein sequence ID" value="ADY58665.1"/>
    <property type="molecule type" value="Genomic_DNA"/>
</dbReference>
<dbReference type="InterPro" id="IPR010496">
    <property type="entry name" value="AL/BT2_dom"/>
</dbReference>
<dbReference type="Pfam" id="PF06439">
    <property type="entry name" value="3keto-disac_hyd"/>
    <property type="match status" value="1"/>
</dbReference>
<dbReference type="AlphaFoldDB" id="F0SJX6"/>
<dbReference type="Proteomes" id="UP000006860">
    <property type="component" value="Chromosome"/>
</dbReference>
<dbReference type="OrthoDB" id="176168at2"/>
<feature type="signal peptide" evidence="1">
    <location>
        <begin position="1"/>
        <end position="20"/>
    </location>
</feature>
<gene>
    <name evidence="3" type="ordered locus">Plabr_1044</name>
</gene>
<dbReference type="HOGENOM" id="CLU_067540_0_0_0"/>
<protein>
    <recommendedName>
        <fullName evidence="2">3-keto-alpha-glucoside-1,2-lyase/3-keto-2-hydroxy-glucal hydratase domain-containing protein</fullName>
    </recommendedName>
</protein>
<dbReference type="eggNOG" id="COG2010">
    <property type="taxonomic scope" value="Bacteria"/>
</dbReference>
<keyword evidence="1" id="KW-0732">Signal</keyword>
<keyword evidence="4" id="KW-1185">Reference proteome</keyword>
<dbReference type="RefSeq" id="WP_013627398.1">
    <property type="nucleotide sequence ID" value="NC_015174.1"/>
</dbReference>
<evidence type="ECO:0000313" key="3">
    <source>
        <dbReference type="EMBL" id="ADY58665.1"/>
    </source>
</evidence>
<evidence type="ECO:0000313" key="4">
    <source>
        <dbReference type="Proteomes" id="UP000006860"/>
    </source>
</evidence>
<evidence type="ECO:0000259" key="2">
    <source>
        <dbReference type="Pfam" id="PF06439"/>
    </source>
</evidence>
<feature type="domain" description="3-keto-alpha-glucoside-1,2-lyase/3-keto-2-hydroxy-glucal hydratase" evidence="2">
    <location>
        <begin position="51"/>
        <end position="238"/>
    </location>
</feature>
<dbReference type="STRING" id="756272.Plabr_1044"/>
<dbReference type="GO" id="GO:0016787">
    <property type="term" value="F:hydrolase activity"/>
    <property type="evidence" value="ECO:0007669"/>
    <property type="project" value="InterPro"/>
</dbReference>
<name>F0SJX6_RUBBR</name>
<sequence>MKRFVLSLCCCLSLAVMAGAALSKEWKSGIVWSEPAKVDPGKTNADAPSDATVLFDGSDLSNFNGGDGWTVEDGVMTAGGKGGVTTKQKFGDCQLHIEWASPSEVKSQGQGRGNSGVYFMDKYEVQILDSYDNETYFDGQCASIYKQYPPLVNATRPPGEWQTYDIIFTAPRFYDDGSLKSPAYFTVIHNGVVVQNHVELQGGTFWHKPPEYNKHDLTGPISLQNHGNPVRFRNIWVREIQQLPSRDDEAKAEKSEG</sequence>
<evidence type="ECO:0000256" key="1">
    <source>
        <dbReference type="SAM" id="SignalP"/>
    </source>
</evidence>
<organism evidence="3 4">
    <name type="scientific">Rubinisphaera brasiliensis (strain ATCC 49424 / DSM 5305 / JCM 21570 / IAM 15109 / NBRC 103401 / IFAM 1448)</name>
    <name type="common">Planctomyces brasiliensis</name>
    <dbReference type="NCBI Taxonomy" id="756272"/>
    <lineage>
        <taxon>Bacteria</taxon>
        <taxon>Pseudomonadati</taxon>
        <taxon>Planctomycetota</taxon>
        <taxon>Planctomycetia</taxon>
        <taxon>Planctomycetales</taxon>
        <taxon>Planctomycetaceae</taxon>
        <taxon>Rubinisphaera</taxon>
    </lineage>
</organism>
<dbReference type="KEGG" id="pbs:Plabr_1044"/>